<keyword evidence="4" id="KW-1003">Cell membrane</keyword>
<feature type="transmembrane region" description="Helical" evidence="8">
    <location>
        <begin position="64"/>
        <end position="83"/>
    </location>
</feature>
<dbReference type="GO" id="GO:0055085">
    <property type="term" value="P:transmembrane transport"/>
    <property type="evidence" value="ECO:0007669"/>
    <property type="project" value="InterPro"/>
</dbReference>
<evidence type="ECO:0000256" key="4">
    <source>
        <dbReference type="ARBA" id="ARBA00022475"/>
    </source>
</evidence>
<evidence type="ECO:0000313" key="9">
    <source>
        <dbReference type="EMBL" id="MBB4014373.1"/>
    </source>
</evidence>
<dbReference type="Proteomes" id="UP000561045">
    <property type="component" value="Unassembled WGS sequence"/>
</dbReference>
<feature type="transmembrane region" description="Helical" evidence="8">
    <location>
        <begin position="216"/>
        <end position="234"/>
    </location>
</feature>
<dbReference type="InterPro" id="IPR004776">
    <property type="entry name" value="Mem_transp_PIN-like"/>
</dbReference>
<dbReference type="PANTHER" id="PTHR36838">
    <property type="entry name" value="AUXIN EFFLUX CARRIER FAMILY PROTEIN"/>
    <property type="match status" value="1"/>
</dbReference>
<dbReference type="Gene3D" id="1.20.1530.20">
    <property type="match status" value="1"/>
</dbReference>
<feature type="transmembrane region" description="Helical" evidence="8">
    <location>
        <begin position="276"/>
        <end position="296"/>
    </location>
</feature>
<comment type="caution">
    <text evidence="9">The sequence shown here is derived from an EMBL/GenBank/DDBJ whole genome shotgun (WGS) entry which is preliminary data.</text>
</comment>
<gene>
    <name evidence="9" type="ORF">GGR36_003719</name>
</gene>
<feature type="transmembrane region" description="Helical" evidence="8">
    <location>
        <begin position="156"/>
        <end position="178"/>
    </location>
</feature>
<sequence length="297" mass="29944">MDGLRLLAPDFALIVLGAALRRAPGFSAGFWAGLEQLIYFVLFPALLFNALVRTPIDLVSTLPLAGAGLIAMAGGIALSLLAARSGGAAPLEAASRAQCGFRFNTYIGLAAAASAQGPAGVATMGLLCGLMVPLANAASVVLLARHGSTRLLPELARNPLILATLGGIAFNLSGYALPQVAGAWLGRLAQAAVPMGLLAVGAALRLRGAQVAPLPAAAVLGVKLVAVPVLAWWAATLLGVTGMPRLILVLWGGLPSASSAYILAVRMGGDAASVAWLISVSTLLAMATLPVLMTFAA</sequence>
<evidence type="ECO:0000256" key="1">
    <source>
        <dbReference type="ARBA" id="ARBA00004651"/>
    </source>
</evidence>
<evidence type="ECO:0008006" key="11">
    <source>
        <dbReference type="Google" id="ProtNLM"/>
    </source>
</evidence>
<protein>
    <recommendedName>
        <fullName evidence="11">AEC family transporter</fullName>
    </recommendedName>
</protein>
<dbReference type="RefSeq" id="WP_183636311.1">
    <property type="nucleotide sequence ID" value="NZ_BAABLE010000005.1"/>
</dbReference>
<dbReference type="AlphaFoldDB" id="A0A840BP16"/>
<dbReference type="EMBL" id="JACIET010000002">
    <property type="protein sequence ID" value="MBB4014373.1"/>
    <property type="molecule type" value="Genomic_DNA"/>
</dbReference>
<evidence type="ECO:0000256" key="2">
    <source>
        <dbReference type="ARBA" id="ARBA00010145"/>
    </source>
</evidence>
<organism evidence="9 10">
    <name type="scientific">Niveibacterium umoris</name>
    <dbReference type="NCBI Taxonomy" id="1193620"/>
    <lineage>
        <taxon>Bacteria</taxon>
        <taxon>Pseudomonadati</taxon>
        <taxon>Pseudomonadota</taxon>
        <taxon>Betaproteobacteria</taxon>
        <taxon>Rhodocyclales</taxon>
        <taxon>Rhodocyclaceae</taxon>
        <taxon>Niveibacterium</taxon>
    </lineage>
</organism>
<keyword evidence="5 8" id="KW-0812">Transmembrane</keyword>
<feature type="transmembrane region" description="Helical" evidence="8">
    <location>
        <begin position="124"/>
        <end position="144"/>
    </location>
</feature>
<feature type="transmembrane region" description="Helical" evidence="8">
    <location>
        <begin position="184"/>
        <end position="204"/>
    </location>
</feature>
<accession>A0A840BP16</accession>
<dbReference type="InterPro" id="IPR038770">
    <property type="entry name" value="Na+/solute_symporter_sf"/>
</dbReference>
<dbReference type="PANTHER" id="PTHR36838:SF4">
    <property type="entry name" value="AUXIN EFFLUX CARRIER FAMILY PROTEIN"/>
    <property type="match status" value="1"/>
</dbReference>
<evidence type="ECO:0000256" key="5">
    <source>
        <dbReference type="ARBA" id="ARBA00022692"/>
    </source>
</evidence>
<feature type="transmembrane region" description="Helical" evidence="8">
    <location>
        <begin position="246"/>
        <end position="264"/>
    </location>
</feature>
<reference evidence="9 10" key="1">
    <citation type="submission" date="2020-08" db="EMBL/GenBank/DDBJ databases">
        <title>Genomic Encyclopedia of Type Strains, Phase IV (KMG-IV): sequencing the most valuable type-strain genomes for metagenomic binning, comparative biology and taxonomic classification.</title>
        <authorList>
            <person name="Goeker M."/>
        </authorList>
    </citation>
    <scope>NUCLEOTIDE SEQUENCE [LARGE SCALE GENOMIC DNA]</scope>
    <source>
        <strain evidence="9 10">DSM 106739</strain>
    </source>
</reference>
<name>A0A840BP16_9RHOO</name>
<dbReference type="Pfam" id="PF03547">
    <property type="entry name" value="Mem_trans"/>
    <property type="match status" value="1"/>
</dbReference>
<comment type="subcellular location">
    <subcellularLocation>
        <location evidence="1">Cell membrane</location>
        <topology evidence="1">Multi-pass membrane protein</topology>
    </subcellularLocation>
</comment>
<keyword evidence="6 8" id="KW-1133">Transmembrane helix</keyword>
<keyword evidence="10" id="KW-1185">Reference proteome</keyword>
<evidence type="ECO:0000313" key="10">
    <source>
        <dbReference type="Proteomes" id="UP000561045"/>
    </source>
</evidence>
<proteinExistence type="inferred from homology"/>
<evidence type="ECO:0000256" key="7">
    <source>
        <dbReference type="ARBA" id="ARBA00023136"/>
    </source>
</evidence>
<keyword evidence="7 8" id="KW-0472">Membrane</keyword>
<evidence type="ECO:0000256" key="8">
    <source>
        <dbReference type="SAM" id="Phobius"/>
    </source>
</evidence>
<dbReference type="GO" id="GO:0005886">
    <property type="term" value="C:plasma membrane"/>
    <property type="evidence" value="ECO:0007669"/>
    <property type="project" value="UniProtKB-SubCell"/>
</dbReference>
<keyword evidence="3" id="KW-0813">Transport</keyword>
<evidence type="ECO:0000256" key="3">
    <source>
        <dbReference type="ARBA" id="ARBA00022448"/>
    </source>
</evidence>
<comment type="similarity">
    <text evidence="2">Belongs to the auxin efflux carrier (TC 2.A.69) family.</text>
</comment>
<feature type="transmembrane region" description="Helical" evidence="8">
    <location>
        <begin position="31"/>
        <end position="52"/>
    </location>
</feature>
<evidence type="ECO:0000256" key="6">
    <source>
        <dbReference type="ARBA" id="ARBA00022989"/>
    </source>
</evidence>